<comment type="caution">
    <text evidence="1">The sequence shown here is derived from an EMBL/GenBank/DDBJ whole genome shotgun (WGS) entry which is preliminary data.</text>
</comment>
<dbReference type="Pfam" id="PF19042">
    <property type="entry name" value="CBP110"/>
    <property type="match status" value="1"/>
</dbReference>
<protein>
    <submittedName>
        <fullName evidence="1">Nuclear cap binding complex subunit CBP110</fullName>
    </submittedName>
</protein>
<organism evidence="1 2">
    <name type="scientific">Trypanosoma equiperdum</name>
    <dbReference type="NCBI Taxonomy" id="5694"/>
    <lineage>
        <taxon>Eukaryota</taxon>
        <taxon>Discoba</taxon>
        <taxon>Euglenozoa</taxon>
        <taxon>Kinetoplastea</taxon>
        <taxon>Metakinetoplastina</taxon>
        <taxon>Trypanosomatida</taxon>
        <taxon>Trypanosomatidae</taxon>
        <taxon>Trypanosoma</taxon>
    </lineage>
</organism>
<gene>
    <name evidence="1" type="ORF">TEOVI_000410300</name>
</gene>
<accession>A0A1G4IJ21</accession>
<dbReference type="InterPro" id="IPR043966">
    <property type="entry name" value="CBP110"/>
</dbReference>
<dbReference type="EMBL" id="CZPT02001883">
    <property type="protein sequence ID" value="SCU72526.1"/>
    <property type="molecule type" value="Genomic_DNA"/>
</dbReference>
<evidence type="ECO:0000313" key="1">
    <source>
        <dbReference type="EMBL" id="SCU72526.1"/>
    </source>
</evidence>
<dbReference type="RefSeq" id="XP_067083008.1">
    <property type="nucleotide sequence ID" value="XM_067226907.1"/>
</dbReference>
<proteinExistence type="predicted"/>
<dbReference type="Proteomes" id="UP000195570">
    <property type="component" value="Unassembled WGS sequence"/>
</dbReference>
<name>A0A1G4IJ21_TRYEQ</name>
<dbReference type="GeneID" id="92378043"/>
<dbReference type="GO" id="GO:0005846">
    <property type="term" value="C:nuclear cap binding complex"/>
    <property type="evidence" value="ECO:0007669"/>
    <property type="project" value="InterPro"/>
</dbReference>
<dbReference type="AlphaFoldDB" id="A0A1G4IJ21"/>
<sequence>MYAMPGNSGDLQCDDGKKRHIPPLSLLLPGYGSSEGRELDTSYTPKQWLWFLYVTSWARPFFTYASSGGASEATEGSSDNRSGSAYWGRLSFDELLKLSGSPIPPAMVSLWMGLCMPTDDVVQELRIMTEGKAEGRQRIYPFLPRVAESTFGRALRSLAVRQHISSWMPSHAGDVCAALDVLVRDTLEVIQNSADVRKTARVRCEERDASGEEALEGAFRSMLSASTTAPKVVEATTYRPLFDVKASIPEGGTAQVLIRVANAARLFAALSVEAFGRVKSECAVLLLAHINQRDAPEHVDARAYGVVTGVVEYAMAYRYCRDDGTGRCPLTCAALLLHRLVELQGIVEKDTAAGDRCMGMAVSASRFANMTVACIQELLFCVVAGDTVRWHREHQPDGVSVCPTAARTLTLHETDCLLQVFIPALLQQVGFEWPWSESLRHAKMLDRARTQHIVMEDGVRLDSRSVFEELLVSVARRTYGLRLRAILPQSFDVIAENIFVSIHDVPNEGKSSGGNPEKVADNSSSRFALPLYYRTAGEVLLEYFDRCGPSGITAEETERVLRRATDVQPMVVQLQALGGDTNGGITDCVSYCGELSRTVYFSAREKERLLQRYRCEVLLASLVVYTQLRTVSVVQQLTRQLAPLFEQLLLPLAHERTLSRCPVIASRKGDGVDDNGTPLVDLTPEFKMLVDEIHYEFYPLEWVPEAVDAHIRQECGVREKEGAPYHEGGNGPPCFAQYSLFAAIAHQFGLVLEGNPRGFRGGDGSSSEVRTKAYRFFTLMLLNNLGDAVSSSCELDGAAALAATRRVKDCQDGSENCKQRQAAVRQRGGASFHSVVSACDVVVTMTQCLLPAHLSSHPRMATTGSMSNEWMRRVGEWTRSAYSKYTAYQQQVHGLDLPVPLISLYNSLTFDSVPLARETIRAVRSRLLEKMSVVTASPPGDVETAGKQLLEQHLSSLTVTLTAVGLLPLCVRGGSHVPCATQLLWASPFFSHELLHCGRYEVSV</sequence>
<evidence type="ECO:0000313" key="2">
    <source>
        <dbReference type="Proteomes" id="UP000195570"/>
    </source>
</evidence>
<dbReference type="VEuPathDB" id="TriTrypDB:TEOVI_000410300"/>
<reference evidence="1" key="1">
    <citation type="submission" date="2016-09" db="EMBL/GenBank/DDBJ databases">
        <authorList>
            <person name="Hebert L."/>
            <person name="Moumen B."/>
        </authorList>
    </citation>
    <scope>NUCLEOTIDE SEQUENCE [LARGE SCALE GENOMIC DNA]</scope>
    <source>
        <strain evidence="1">OVI</strain>
    </source>
</reference>
<keyword evidence="2" id="KW-1185">Reference proteome</keyword>